<protein>
    <recommendedName>
        <fullName evidence="1">Peptidase M60 domain-containing protein</fullName>
    </recommendedName>
</protein>
<organism evidence="2 3">
    <name type="scientific">Phrynosoma platyrhinos</name>
    <name type="common">Desert horned lizard</name>
    <dbReference type="NCBI Taxonomy" id="52577"/>
    <lineage>
        <taxon>Eukaryota</taxon>
        <taxon>Metazoa</taxon>
        <taxon>Chordata</taxon>
        <taxon>Craniata</taxon>
        <taxon>Vertebrata</taxon>
        <taxon>Euteleostomi</taxon>
        <taxon>Lepidosauria</taxon>
        <taxon>Squamata</taxon>
        <taxon>Bifurcata</taxon>
        <taxon>Unidentata</taxon>
        <taxon>Episquamata</taxon>
        <taxon>Toxicofera</taxon>
        <taxon>Iguania</taxon>
        <taxon>Phrynosomatidae</taxon>
        <taxon>Phrynosomatinae</taxon>
        <taxon>Phrynosoma</taxon>
    </lineage>
</organism>
<dbReference type="InterPro" id="IPR051244">
    <property type="entry name" value="TCAF"/>
</dbReference>
<dbReference type="SMART" id="SM01276">
    <property type="entry name" value="M60-like"/>
    <property type="match status" value="1"/>
</dbReference>
<sequence>MHAGYPVMLHLESVQEMTDVQSIRDKGLWGPIHELGHNQQRSGWEFPPHTTEATCNLWSVYVNETVLHIPRERAHAELAPELRKERIENYVWNGKLEDFKEFTALEPYLQLQEAFGWEPFMHIFAEYQEMTQIPEDNDSKMNLWAEKFSQQVKKNLAPFFEAWKWPIMDELSQKLFRSFPKWTENPMKQYMSS</sequence>
<dbReference type="InterPro" id="IPR042279">
    <property type="entry name" value="Pep_M60_3"/>
</dbReference>
<evidence type="ECO:0000313" key="3">
    <source>
        <dbReference type="Proteomes" id="UP000826234"/>
    </source>
</evidence>
<proteinExistence type="predicted"/>
<accession>A0ABQ7SG59</accession>
<keyword evidence="3" id="KW-1185">Reference proteome</keyword>
<dbReference type="PANTHER" id="PTHR15730">
    <property type="entry name" value="EXPERIMENTAL AUTOIMMUNE PROSTATITIS ANTIGEN 2-RELATED"/>
    <property type="match status" value="1"/>
</dbReference>
<feature type="domain" description="Peptidase M60" evidence="1">
    <location>
        <begin position="1"/>
        <end position="116"/>
    </location>
</feature>
<dbReference type="PROSITE" id="PS51723">
    <property type="entry name" value="PEPTIDASE_M60"/>
    <property type="match status" value="1"/>
</dbReference>
<dbReference type="Gene3D" id="3.40.390.80">
    <property type="entry name" value="Peptidase M60, enhancin-like domain 2"/>
    <property type="match status" value="1"/>
</dbReference>
<dbReference type="InterPro" id="IPR031161">
    <property type="entry name" value="Peptidase_M60_dom"/>
</dbReference>
<dbReference type="PANTHER" id="PTHR15730:SF5">
    <property type="entry name" value="SI:CH211-210B2.2-RELATED"/>
    <property type="match status" value="1"/>
</dbReference>
<dbReference type="Proteomes" id="UP000826234">
    <property type="component" value="Unassembled WGS sequence"/>
</dbReference>
<comment type="caution">
    <text evidence="2">The sequence shown here is derived from an EMBL/GenBank/DDBJ whole genome shotgun (WGS) entry which is preliminary data.</text>
</comment>
<gene>
    <name evidence="2" type="ORF">JD844_027338</name>
</gene>
<dbReference type="EMBL" id="JAIPUX010005290">
    <property type="protein sequence ID" value="KAH0616311.1"/>
    <property type="molecule type" value="Genomic_DNA"/>
</dbReference>
<dbReference type="Gene3D" id="1.10.390.30">
    <property type="entry name" value="Peptidase M60, enhancin-like domain 3"/>
    <property type="match status" value="1"/>
</dbReference>
<evidence type="ECO:0000259" key="1">
    <source>
        <dbReference type="PROSITE" id="PS51723"/>
    </source>
</evidence>
<evidence type="ECO:0000313" key="2">
    <source>
        <dbReference type="EMBL" id="KAH0616311.1"/>
    </source>
</evidence>
<reference evidence="2 3" key="1">
    <citation type="journal article" date="2022" name="Gigascience">
        <title>A chromosome-level genome assembly and annotation of the desert horned lizard, Phrynosoma platyrhinos, provides insight into chromosomal rearrangements among reptiles.</title>
        <authorList>
            <person name="Koochekian N."/>
            <person name="Ascanio A."/>
            <person name="Farleigh K."/>
            <person name="Card D.C."/>
            <person name="Schield D.R."/>
            <person name="Castoe T.A."/>
            <person name="Jezkova T."/>
        </authorList>
    </citation>
    <scope>NUCLEOTIDE SEQUENCE [LARGE SCALE GENOMIC DNA]</scope>
    <source>
        <strain evidence="2">NK-2021</strain>
    </source>
</reference>
<name>A0ABQ7SG59_PHRPL</name>
<dbReference type="Pfam" id="PF13402">
    <property type="entry name" value="Peptidase_M60"/>
    <property type="match status" value="1"/>
</dbReference>